<name>A0A0D9ZVS3_9ORYZ</name>
<accession>A0A0D9ZVS3</accession>
<dbReference type="Proteomes" id="UP000026961">
    <property type="component" value="Chromosome 5"/>
</dbReference>
<evidence type="ECO:0000256" key="1">
    <source>
        <dbReference type="SAM" id="MobiDB-lite"/>
    </source>
</evidence>
<proteinExistence type="predicted"/>
<reference evidence="2" key="2">
    <citation type="submission" date="2018-05" db="EMBL/GenBank/DDBJ databases">
        <title>OgluRS3 (Oryza glumaepatula Reference Sequence Version 3).</title>
        <authorList>
            <person name="Zhang J."/>
            <person name="Kudrna D."/>
            <person name="Lee S."/>
            <person name="Talag J."/>
            <person name="Welchert J."/>
            <person name="Wing R.A."/>
        </authorList>
    </citation>
    <scope>NUCLEOTIDE SEQUENCE [LARGE SCALE GENOMIC DNA]</scope>
</reference>
<dbReference type="EnsemblPlants" id="OGLUM05G07690.1">
    <property type="protein sequence ID" value="OGLUM05G07690.1"/>
    <property type="gene ID" value="OGLUM05G07690"/>
</dbReference>
<protein>
    <submittedName>
        <fullName evidence="2">Uncharacterized protein</fullName>
    </submittedName>
</protein>
<dbReference type="HOGENOM" id="CLU_1996166_0_0_1"/>
<evidence type="ECO:0000313" key="3">
    <source>
        <dbReference type="Proteomes" id="UP000026961"/>
    </source>
</evidence>
<dbReference type="Gramene" id="OGLUM05G07690.1">
    <property type="protein sequence ID" value="OGLUM05G07690.1"/>
    <property type="gene ID" value="OGLUM05G07690"/>
</dbReference>
<keyword evidence="3" id="KW-1185">Reference proteome</keyword>
<evidence type="ECO:0000313" key="2">
    <source>
        <dbReference type="EnsemblPlants" id="OGLUM05G07690.1"/>
    </source>
</evidence>
<sequence>MSIPPYANQTFFGLEWITMSLKKLKAPMMAMAGAITVHDLMACPAQWELYPFPPRISTMMTANVMSGRCLRFFEEQGSNTSCNETKEEEETNNKKEHQDLGDNDEHQQKTKLVTITVSSPSPLLW</sequence>
<feature type="compositionally biased region" description="Polar residues" evidence="1">
    <location>
        <begin position="110"/>
        <end position="125"/>
    </location>
</feature>
<dbReference type="AlphaFoldDB" id="A0A0D9ZVS3"/>
<reference evidence="2" key="1">
    <citation type="submission" date="2015-04" db="UniProtKB">
        <authorList>
            <consortium name="EnsemblPlants"/>
        </authorList>
    </citation>
    <scope>IDENTIFICATION</scope>
</reference>
<organism evidence="2">
    <name type="scientific">Oryza glumipatula</name>
    <dbReference type="NCBI Taxonomy" id="40148"/>
    <lineage>
        <taxon>Eukaryota</taxon>
        <taxon>Viridiplantae</taxon>
        <taxon>Streptophyta</taxon>
        <taxon>Embryophyta</taxon>
        <taxon>Tracheophyta</taxon>
        <taxon>Spermatophyta</taxon>
        <taxon>Magnoliopsida</taxon>
        <taxon>Liliopsida</taxon>
        <taxon>Poales</taxon>
        <taxon>Poaceae</taxon>
        <taxon>BOP clade</taxon>
        <taxon>Oryzoideae</taxon>
        <taxon>Oryzeae</taxon>
        <taxon>Oryzinae</taxon>
        <taxon>Oryza</taxon>
    </lineage>
</organism>
<feature type="region of interest" description="Disordered" evidence="1">
    <location>
        <begin position="76"/>
        <end position="125"/>
    </location>
</feature>
<feature type="compositionally biased region" description="Basic and acidic residues" evidence="1">
    <location>
        <begin position="91"/>
        <end position="108"/>
    </location>
</feature>